<accession>A0A383EK72</accession>
<organism evidence="2">
    <name type="scientific">marine metagenome</name>
    <dbReference type="NCBI Taxonomy" id="408172"/>
    <lineage>
        <taxon>unclassified sequences</taxon>
        <taxon>metagenomes</taxon>
        <taxon>ecological metagenomes</taxon>
    </lineage>
</organism>
<name>A0A383EK72_9ZZZZ</name>
<sequence length="65" mass="7222">MFSSKQGGQMKGSSSITGGQLVEGSAQDRIQEMTAAALPDHKERDEKAAPQIEMPEWERKLDKFK</sequence>
<gene>
    <name evidence="2" type="ORF">METZ01_LOCUS509868</name>
</gene>
<feature type="region of interest" description="Disordered" evidence="1">
    <location>
        <begin position="1"/>
        <end position="65"/>
    </location>
</feature>
<evidence type="ECO:0000256" key="1">
    <source>
        <dbReference type="SAM" id="MobiDB-lite"/>
    </source>
</evidence>
<feature type="compositionally biased region" description="Basic and acidic residues" evidence="1">
    <location>
        <begin position="39"/>
        <end position="48"/>
    </location>
</feature>
<feature type="compositionally biased region" description="Basic and acidic residues" evidence="1">
    <location>
        <begin position="56"/>
        <end position="65"/>
    </location>
</feature>
<dbReference type="AlphaFoldDB" id="A0A383EK72"/>
<feature type="compositionally biased region" description="Low complexity" evidence="1">
    <location>
        <begin position="1"/>
        <end position="15"/>
    </location>
</feature>
<reference evidence="2" key="1">
    <citation type="submission" date="2018-05" db="EMBL/GenBank/DDBJ databases">
        <authorList>
            <person name="Lanie J.A."/>
            <person name="Ng W.-L."/>
            <person name="Kazmierczak K.M."/>
            <person name="Andrzejewski T.M."/>
            <person name="Davidsen T.M."/>
            <person name="Wayne K.J."/>
            <person name="Tettelin H."/>
            <person name="Glass J.I."/>
            <person name="Rusch D."/>
            <person name="Podicherti R."/>
            <person name="Tsui H.-C.T."/>
            <person name="Winkler M.E."/>
        </authorList>
    </citation>
    <scope>NUCLEOTIDE SEQUENCE</scope>
</reference>
<protein>
    <submittedName>
        <fullName evidence="2">Uncharacterized protein</fullName>
    </submittedName>
</protein>
<dbReference type="EMBL" id="UINC01226503">
    <property type="protein sequence ID" value="SVE57014.1"/>
    <property type="molecule type" value="Genomic_DNA"/>
</dbReference>
<proteinExistence type="predicted"/>
<evidence type="ECO:0000313" key="2">
    <source>
        <dbReference type="EMBL" id="SVE57014.1"/>
    </source>
</evidence>